<dbReference type="EMBL" id="JACJKX010000007">
    <property type="protein sequence ID" value="MBM6928585.1"/>
    <property type="molecule type" value="Genomic_DNA"/>
</dbReference>
<evidence type="ECO:0000313" key="1">
    <source>
        <dbReference type="EMBL" id="MBM6928585.1"/>
    </source>
</evidence>
<dbReference type="SUPFAM" id="SSF69279">
    <property type="entry name" value="Phage tail proteins"/>
    <property type="match status" value="1"/>
</dbReference>
<accession>A0ABS2GS00</accession>
<keyword evidence="2" id="KW-1185">Reference proteome</keyword>
<comment type="caution">
    <text evidence="1">The sequence shown here is derived from an EMBL/GenBank/DDBJ whole genome shotgun (WGS) entry which is preliminary data.</text>
</comment>
<reference evidence="1 2" key="1">
    <citation type="journal article" date="2021" name="Sci. Rep.">
        <title>The distribution of antibiotic resistance genes in chicken gut microbiota commensals.</title>
        <authorList>
            <person name="Juricova H."/>
            <person name="Matiasovicova J."/>
            <person name="Kubasova T."/>
            <person name="Cejkova D."/>
            <person name="Rychlik I."/>
        </authorList>
    </citation>
    <scope>NUCLEOTIDE SEQUENCE [LARGE SCALE GENOMIC DNA]</scope>
    <source>
        <strain evidence="1 2">An562</strain>
    </source>
</reference>
<dbReference type="Pfam" id="PF05954">
    <property type="entry name" value="Phage_GPD"/>
    <property type="match status" value="1"/>
</dbReference>
<protein>
    <submittedName>
        <fullName evidence="1">Late control D family protein</fullName>
    </submittedName>
</protein>
<name>A0ABS2GS00_9BURK</name>
<dbReference type="Proteomes" id="UP000777002">
    <property type="component" value="Unassembled WGS sequence"/>
</dbReference>
<proteinExistence type="predicted"/>
<evidence type="ECO:0000313" key="2">
    <source>
        <dbReference type="Proteomes" id="UP000777002"/>
    </source>
</evidence>
<dbReference type="RefSeq" id="WP_205050173.1">
    <property type="nucleotide sequence ID" value="NZ_JACJKX010000007.1"/>
</dbReference>
<gene>
    <name evidence="1" type="ORF">H5985_04790</name>
</gene>
<sequence length="364" mass="40733">MDLNEPKVTRLRLLFSSNKTDVTEDLSKDLLSWSYSDKETGQADEITLTLQDKTGKWASTWKPDGGEVIRAYLSSGTATFPGCELYCGSFYVDTVRFSGAPKIVEIRAVSIPLSKPIRRLKRTRAWESKDLKSIASGICTDAGMSLVFDSSLNPTFDRIDQNKEADLSFINRLCEDSGLSLKVTDNQMVIFDQEAYESKDPVATFVLGESNILRYDFETAQSESYKSVTIKWRDTNRKTKDTAASFSWDLKDPATKKTNPAVMSYTYTDPNASDSDQEYYMKRRATSQSEAMRLAKAKLRSLNSHRMTGSMTVVGDPLLSAGTVIECKGIGAFDGNFIIEEANHSYGTSGYTTDLRLRRVNNDY</sequence>
<organism evidence="1 2">
    <name type="scientific">Parasutterella secunda</name>
    <dbReference type="NCBI Taxonomy" id="626947"/>
    <lineage>
        <taxon>Bacteria</taxon>
        <taxon>Pseudomonadati</taxon>
        <taxon>Pseudomonadota</taxon>
        <taxon>Betaproteobacteria</taxon>
        <taxon>Burkholderiales</taxon>
        <taxon>Sutterellaceae</taxon>
        <taxon>Parasutterella</taxon>
    </lineage>
</organism>
<dbReference type="Gene3D" id="3.55.50.10">
    <property type="entry name" value="Baseplate protein-like domains"/>
    <property type="match status" value="1"/>
</dbReference>